<dbReference type="AlphaFoldDB" id="A0AAF0FP01"/>
<dbReference type="Proteomes" id="UP001218895">
    <property type="component" value="Chromosome"/>
</dbReference>
<evidence type="ECO:0008006" key="3">
    <source>
        <dbReference type="Google" id="ProtNLM"/>
    </source>
</evidence>
<accession>A0AAF0FP01</accession>
<name>A0AAF0FP01_9EURY</name>
<reference evidence="1" key="1">
    <citation type="submission" date="2022-01" db="EMBL/GenBank/DDBJ databases">
        <title>Complete genome of Methanomicrobium antiquum DSM 21220.</title>
        <authorList>
            <person name="Chen S.-C."/>
            <person name="You Y.-T."/>
            <person name="Zhou Y.-Z."/>
            <person name="Lai M.-C."/>
        </authorList>
    </citation>
    <scope>NUCLEOTIDE SEQUENCE</scope>
    <source>
        <strain evidence="1">DSM 21220</strain>
    </source>
</reference>
<gene>
    <name evidence="1" type="ORF">L1994_00850</name>
</gene>
<proteinExistence type="predicted"/>
<evidence type="ECO:0000313" key="2">
    <source>
        <dbReference type="Proteomes" id="UP001218895"/>
    </source>
</evidence>
<dbReference type="KEGG" id="manq:L1994_00850"/>
<dbReference type="EMBL" id="CP091092">
    <property type="protein sequence ID" value="WFN36975.1"/>
    <property type="molecule type" value="Genomic_DNA"/>
</dbReference>
<protein>
    <recommendedName>
        <fullName evidence="3">Lipoprotein</fullName>
    </recommendedName>
</protein>
<evidence type="ECO:0000313" key="1">
    <source>
        <dbReference type="EMBL" id="WFN36975.1"/>
    </source>
</evidence>
<organism evidence="1 2">
    <name type="scientific">Methanomicrobium antiquum</name>
    <dbReference type="NCBI Taxonomy" id="487686"/>
    <lineage>
        <taxon>Archaea</taxon>
        <taxon>Methanobacteriati</taxon>
        <taxon>Methanobacteriota</taxon>
        <taxon>Stenosarchaea group</taxon>
        <taxon>Methanomicrobia</taxon>
        <taxon>Methanomicrobiales</taxon>
        <taxon>Methanomicrobiaceae</taxon>
        <taxon>Methanomicrobium</taxon>
    </lineage>
</organism>
<dbReference type="PROSITE" id="PS51257">
    <property type="entry name" value="PROKAR_LIPOPROTEIN"/>
    <property type="match status" value="1"/>
</dbReference>
<keyword evidence="2" id="KW-1185">Reference proteome</keyword>
<dbReference type="GeneID" id="79948900"/>
<dbReference type="RefSeq" id="WP_278099812.1">
    <property type="nucleotide sequence ID" value="NZ_CP091092.1"/>
</dbReference>
<sequence length="369" mass="40789">MGKNLFFTIVFLVTASVLAAGCITEDTKQVQDKKDLLNMTGLYAAESLSYNLNGNYSIVSFVEYSKNNGFSYEPFSDKAVISGQNDRLFALTDSFGTSYYAVYNKKGSMLTSYSAKNSTEPWQIYGQIISDSEIRMAFAGILDGSLYADSYAIVKDGKEASSVSYPDLTGTWDVVRTESGSKNMTIVKMDGPVFYGSYSLMADNVLTEYEFVGAAYAVDENALYAVSYDEEGDFGKIAVSGEELVWNWINEDGAFTDVYVISGTTVSESVSPELADISGDYKDQYYAEISADGFVKDYSDYAWSLLKTGNGIYINVNNGTDIGFLQQYPDNSVFYTDNGYYYNGWVEDGVIYTFVADEEGADMYVSPRI</sequence>